<dbReference type="SUPFAM" id="SSF52540">
    <property type="entry name" value="P-loop containing nucleoside triphosphate hydrolases"/>
    <property type="match status" value="1"/>
</dbReference>
<dbReference type="PANTHER" id="PTHR10218">
    <property type="entry name" value="GTP-BINDING PROTEIN ALPHA SUBUNIT"/>
    <property type="match status" value="1"/>
</dbReference>
<dbReference type="AlphaFoldDB" id="A0A6M2DEQ1"/>
<dbReference type="Gene3D" id="3.40.50.300">
    <property type="entry name" value="P-loop containing nucleotide triphosphate hydrolases"/>
    <property type="match status" value="1"/>
</dbReference>
<feature type="binding site" evidence="10">
    <location>
        <begin position="271"/>
        <end position="274"/>
    </location>
    <ligand>
        <name>GTP</name>
        <dbReference type="ChEBI" id="CHEBI:37565"/>
    </ligand>
</feature>
<dbReference type="GO" id="GO:0019722">
    <property type="term" value="P:calcium-mediated signaling"/>
    <property type="evidence" value="ECO:0007669"/>
    <property type="project" value="UniProtKB-ARBA"/>
</dbReference>
<dbReference type="GO" id="GO:0007188">
    <property type="term" value="P:adenylate cyclase-modulating G protein-coupled receptor signaling pathway"/>
    <property type="evidence" value="ECO:0007669"/>
    <property type="project" value="InterPro"/>
</dbReference>
<dbReference type="CDD" id="cd00066">
    <property type="entry name" value="G-alpha"/>
    <property type="match status" value="1"/>
</dbReference>
<keyword evidence="7" id="KW-0564">Palmitate</keyword>
<dbReference type="GO" id="GO:0001664">
    <property type="term" value="F:G protein-coupled receptor binding"/>
    <property type="evidence" value="ECO:0007669"/>
    <property type="project" value="TreeGrafter"/>
</dbReference>
<dbReference type="PRINTS" id="PR00441">
    <property type="entry name" value="GPROTEINAI"/>
</dbReference>
<dbReference type="GO" id="GO:0005525">
    <property type="term" value="F:GTP binding"/>
    <property type="evidence" value="ECO:0007669"/>
    <property type="project" value="UniProtKB-KW"/>
</dbReference>
<evidence type="ECO:0000256" key="2">
    <source>
        <dbReference type="ARBA" id="ARBA00022707"/>
    </source>
</evidence>
<evidence type="ECO:0000256" key="9">
    <source>
        <dbReference type="ARBA" id="ARBA00023288"/>
    </source>
</evidence>
<evidence type="ECO:0000256" key="7">
    <source>
        <dbReference type="ARBA" id="ARBA00023139"/>
    </source>
</evidence>
<dbReference type="GO" id="GO:0008356">
    <property type="term" value="P:asymmetric cell division"/>
    <property type="evidence" value="ECO:0007669"/>
    <property type="project" value="UniProtKB-ARBA"/>
</dbReference>
<feature type="binding site" evidence="10">
    <location>
        <begin position="152"/>
        <end position="153"/>
    </location>
    <ligand>
        <name>GTP</name>
        <dbReference type="ChEBI" id="CHEBI:37565"/>
    </ligand>
</feature>
<evidence type="ECO:0000256" key="4">
    <source>
        <dbReference type="ARBA" id="ARBA00022741"/>
    </source>
</evidence>
<dbReference type="GO" id="GO:0007419">
    <property type="term" value="P:ventral cord development"/>
    <property type="evidence" value="ECO:0007669"/>
    <property type="project" value="UniProtKB-ARBA"/>
</dbReference>
<dbReference type="InterPro" id="IPR001019">
    <property type="entry name" value="Gprotein_alpha_su"/>
</dbReference>
<comment type="similarity">
    <text evidence="1">Belongs to the G-alpha family. G(i/o/t/z) subfamily.</text>
</comment>
<feature type="binding site" evidence="11">
    <location>
        <position position="48"/>
    </location>
    <ligand>
        <name>Mg(2+)</name>
        <dbReference type="ChEBI" id="CHEBI:18420"/>
    </ligand>
</feature>
<evidence type="ECO:0000256" key="11">
    <source>
        <dbReference type="PIRSR" id="PIRSR601019-2"/>
    </source>
</evidence>
<protein>
    <submittedName>
        <fullName evidence="12">Putative g-protein alpha subunit</fullName>
    </submittedName>
</protein>
<dbReference type="GO" id="GO:0019991">
    <property type="term" value="P:septate junction assembly"/>
    <property type="evidence" value="ECO:0007669"/>
    <property type="project" value="UniProtKB-ARBA"/>
</dbReference>
<dbReference type="GO" id="GO:0005834">
    <property type="term" value="C:heterotrimeric G-protein complex"/>
    <property type="evidence" value="ECO:0007669"/>
    <property type="project" value="TreeGrafter"/>
</dbReference>
<evidence type="ECO:0000256" key="10">
    <source>
        <dbReference type="PIRSR" id="PIRSR601019-1"/>
    </source>
</evidence>
<name>A0A6M2DEQ1_XENCH</name>
<dbReference type="FunFam" id="1.10.400.10:FF:000001">
    <property type="entry name" value="Guanine nucleotide-binding protein G(I) subunit alpha"/>
    <property type="match status" value="1"/>
</dbReference>
<dbReference type="PRINTS" id="PR00318">
    <property type="entry name" value="GPROTEINA"/>
</dbReference>
<evidence type="ECO:0000256" key="5">
    <source>
        <dbReference type="ARBA" id="ARBA00022842"/>
    </source>
</evidence>
<dbReference type="GO" id="GO:0031683">
    <property type="term" value="F:G-protein beta/gamma-subunit complex binding"/>
    <property type="evidence" value="ECO:0007669"/>
    <property type="project" value="InterPro"/>
</dbReference>
<feature type="binding site" evidence="10">
    <location>
        <begin position="177"/>
        <end position="183"/>
    </location>
    <ligand>
        <name>GTP</name>
        <dbReference type="ChEBI" id="CHEBI:37565"/>
    </ligand>
</feature>
<keyword evidence="6 10" id="KW-0342">GTP-binding</keyword>
<dbReference type="InterPro" id="IPR027417">
    <property type="entry name" value="P-loop_NTPase"/>
</dbReference>
<dbReference type="GO" id="GO:0005737">
    <property type="term" value="C:cytoplasm"/>
    <property type="evidence" value="ECO:0007669"/>
    <property type="project" value="TreeGrafter"/>
</dbReference>
<organism evidence="12">
    <name type="scientific">Xenopsylla cheopis</name>
    <name type="common">Oriental rat flea</name>
    <name type="synonym">Pulex cheopis</name>
    <dbReference type="NCBI Taxonomy" id="163159"/>
    <lineage>
        <taxon>Eukaryota</taxon>
        <taxon>Metazoa</taxon>
        <taxon>Ecdysozoa</taxon>
        <taxon>Arthropoda</taxon>
        <taxon>Hexapoda</taxon>
        <taxon>Insecta</taxon>
        <taxon>Pterygota</taxon>
        <taxon>Neoptera</taxon>
        <taxon>Endopterygota</taxon>
        <taxon>Siphonaptera</taxon>
        <taxon>Pulicidae</taxon>
        <taxon>Xenopsyllinae</taxon>
        <taxon>Xenopsylla</taxon>
    </lineage>
</organism>
<proteinExistence type="inferred from homology"/>
<evidence type="ECO:0000256" key="8">
    <source>
        <dbReference type="ARBA" id="ARBA00023224"/>
    </source>
</evidence>
<dbReference type="FunFam" id="3.40.50.300:FF:002487">
    <property type="entry name" value="Guanine nucleotide-binding protein G(i) subunit alpha-1"/>
    <property type="match status" value="1"/>
</dbReference>
<dbReference type="SUPFAM" id="SSF47895">
    <property type="entry name" value="Transducin (alpha subunit), insertion domain"/>
    <property type="match status" value="1"/>
</dbReference>
<dbReference type="InterPro" id="IPR011025">
    <property type="entry name" value="GproteinA_insert"/>
</dbReference>
<keyword evidence="4 10" id="KW-0547">Nucleotide-binding</keyword>
<dbReference type="SMART" id="SM00275">
    <property type="entry name" value="G_alpha"/>
    <property type="match status" value="1"/>
</dbReference>
<accession>A0A6M2DEQ1</accession>
<evidence type="ECO:0000256" key="1">
    <source>
        <dbReference type="ARBA" id="ARBA00006628"/>
    </source>
</evidence>
<dbReference type="Pfam" id="PF00503">
    <property type="entry name" value="G-alpha"/>
    <property type="match status" value="1"/>
</dbReference>
<evidence type="ECO:0000313" key="12">
    <source>
        <dbReference type="EMBL" id="NOV44334.1"/>
    </source>
</evidence>
<sequence>MGCAVSTIGDSKAAEHSHEIDRQLRAAAEKAASERKLLLLGAGESGKSTIVKQMKIIHETGYSLEECEQYRPVVYSNTIQSLMAIIRAMGQLRIDFGDPTKADMARQFFTYASAEDEGDLLPDKMVTLMKHLWQDAGVQQCFARSREYQLNDSAAYYLNALDRISMPNYIPSQQDVLRTRVKTTGIVETYFSFKGLDFKMFDVGGQRSERKKWIHCFEGVTAIIFCVALSAYDLVLAEDEEMNRMIESMRLFDSICNSKWFVETSIILFLNKKDLFREKIARSPLSICFPEYTGSNTYEEAANYIRMKFENLNKRKDQKEIYTHFTCATDTGNIQFVFDAVTDVIIKNHLKDCGLF</sequence>
<evidence type="ECO:0000256" key="6">
    <source>
        <dbReference type="ARBA" id="ARBA00023134"/>
    </source>
</evidence>
<dbReference type="PANTHER" id="PTHR10218:SF227">
    <property type="entry name" value="G PROTEIN ALPHA I SUBUNIT"/>
    <property type="match status" value="1"/>
</dbReference>
<dbReference type="GO" id="GO:0046872">
    <property type="term" value="F:metal ion binding"/>
    <property type="evidence" value="ECO:0007669"/>
    <property type="project" value="UniProtKB-KW"/>
</dbReference>
<keyword evidence="9" id="KW-0449">Lipoprotein</keyword>
<keyword evidence="3 11" id="KW-0479">Metal-binding</keyword>
<feature type="binding site" evidence="10">
    <location>
        <begin position="44"/>
        <end position="49"/>
    </location>
    <ligand>
        <name>GTP</name>
        <dbReference type="ChEBI" id="CHEBI:37565"/>
    </ligand>
</feature>
<evidence type="ECO:0000256" key="3">
    <source>
        <dbReference type="ARBA" id="ARBA00022723"/>
    </source>
</evidence>
<reference evidence="12" key="1">
    <citation type="submission" date="2020-03" db="EMBL/GenBank/DDBJ databases">
        <title>Transcriptomic Profiling of the Digestive Tract of the Rat Flea, Xenopsylla cheopis, Following Blood Feeding and Infection with Yersinia pestis.</title>
        <authorList>
            <person name="Bland D.M."/>
            <person name="Martens C.A."/>
            <person name="Virtaneva K."/>
            <person name="Kanakabandi K."/>
            <person name="Long D."/>
            <person name="Rosenke R."/>
            <person name="Saturday G.A."/>
            <person name="Hoyt F.H."/>
            <person name="Bruno D.P."/>
            <person name="Ribeiro J.M.C."/>
            <person name="Hinnebusch J."/>
        </authorList>
    </citation>
    <scope>NUCLEOTIDE SEQUENCE</scope>
</reference>
<feature type="binding site" evidence="10">
    <location>
        <position position="328"/>
    </location>
    <ligand>
        <name>GTP</name>
        <dbReference type="ChEBI" id="CHEBI:37565"/>
    </ligand>
</feature>
<dbReference type="GO" id="GO:0060857">
    <property type="term" value="P:establishment of glial blood-brain barrier"/>
    <property type="evidence" value="ECO:0007669"/>
    <property type="project" value="UniProtKB-ARBA"/>
</dbReference>
<feature type="binding site" evidence="11">
    <location>
        <position position="183"/>
    </location>
    <ligand>
        <name>Mg(2+)</name>
        <dbReference type="ChEBI" id="CHEBI:18420"/>
    </ligand>
</feature>
<dbReference type="InterPro" id="IPR001408">
    <property type="entry name" value="Gprotein_alpha_I"/>
</dbReference>
<feature type="binding site" evidence="10">
    <location>
        <begin position="202"/>
        <end position="206"/>
    </location>
    <ligand>
        <name>GTP</name>
        <dbReference type="ChEBI" id="CHEBI:37565"/>
    </ligand>
</feature>
<keyword evidence="2" id="KW-0519">Myristate</keyword>
<dbReference type="EMBL" id="GIIL01000608">
    <property type="protein sequence ID" value="NOV44334.1"/>
    <property type="molecule type" value="Transcribed_RNA"/>
</dbReference>
<dbReference type="GO" id="GO:0003924">
    <property type="term" value="F:GTPase activity"/>
    <property type="evidence" value="ECO:0007669"/>
    <property type="project" value="InterPro"/>
</dbReference>
<dbReference type="GO" id="GO:0032291">
    <property type="term" value="P:axon ensheathment in central nervous system"/>
    <property type="evidence" value="ECO:0007669"/>
    <property type="project" value="UniProtKB-ARBA"/>
</dbReference>
<keyword evidence="5 11" id="KW-0460">Magnesium</keyword>
<dbReference type="Gene3D" id="1.10.400.10">
    <property type="entry name" value="GI Alpha 1, domain 2-like"/>
    <property type="match status" value="1"/>
</dbReference>
<keyword evidence="8" id="KW-0807">Transducer</keyword>
<dbReference type="GO" id="GO:0030866">
    <property type="term" value="P:cortical actin cytoskeleton organization"/>
    <property type="evidence" value="ECO:0007669"/>
    <property type="project" value="UniProtKB-ARBA"/>
</dbReference>
<dbReference type="PROSITE" id="PS51882">
    <property type="entry name" value="G_ALPHA"/>
    <property type="match status" value="1"/>
</dbReference>